<dbReference type="GO" id="GO:0043248">
    <property type="term" value="P:proteasome assembly"/>
    <property type="evidence" value="ECO:0007669"/>
    <property type="project" value="InterPro"/>
</dbReference>
<accession>A0AAN7TYY1</accession>
<dbReference type="EMBL" id="JAVFKY010000003">
    <property type="protein sequence ID" value="KAK5578727.1"/>
    <property type="molecule type" value="Genomic_DNA"/>
</dbReference>
<dbReference type="Pfam" id="PF16093">
    <property type="entry name" value="PAC4"/>
    <property type="match status" value="1"/>
</dbReference>
<dbReference type="AlphaFoldDB" id="A0AAN7TYY1"/>
<comment type="caution">
    <text evidence="1">The sequence shown here is derived from an EMBL/GenBank/DDBJ whole genome shotgun (WGS) entry which is preliminary data.</text>
</comment>
<evidence type="ECO:0000313" key="2">
    <source>
        <dbReference type="Proteomes" id="UP001344447"/>
    </source>
</evidence>
<dbReference type="Proteomes" id="UP001344447">
    <property type="component" value="Unassembled WGS sequence"/>
</dbReference>
<reference evidence="1 2" key="1">
    <citation type="submission" date="2023-11" db="EMBL/GenBank/DDBJ databases">
        <title>Dfirmibasis_genome.</title>
        <authorList>
            <person name="Edelbroek B."/>
            <person name="Kjellin J."/>
            <person name="Jerlstrom-Hultqvist J."/>
            <person name="Soderbom F."/>
        </authorList>
    </citation>
    <scope>NUCLEOTIDE SEQUENCE [LARGE SCALE GENOMIC DNA]</scope>
    <source>
        <strain evidence="1 2">TNS-C-14</strain>
    </source>
</reference>
<gene>
    <name evidence="1" type="ORF">RB653_008400</name>
</gene>
<name>A0AAN7TYY1_9MYCE</name>
<protein>
    <recommendedName>
        <fullName evidence="3">Proteasome assembly chaperone 4</fullName>
    </recommendedName>
</protein>
<dbReference type="PANTHER" id="PTHR33559:SF1">
    <property type="entry name" value="PROTEASOME ASSEMBLY CHAPERONE 4"/>
    <property type="match status" value="1"/>
</dbReference>
<evidence type="ECO:0000313" key="1">
    <source>
        <dbReference type="EMBL" id="KAK5578727.1"/>
    </source>
</evidence>
<sequence length="133" mass="15511">MESLRITDDLDSIDPNIRIEKHIDNFEDTRIYFMFYIFKSQDAPIFIWVSDSPTFSTLSVSMKIPMEKLPITSHLLESSSINSNDSSNSLSQRIVIKFKVQTFLSYSISQDIPEMSHFIEKTIFDLLSKYLKK</sequence>
<keyword evidence="2" id="KW-1185">Reference proteome</keyword>
<dbReference type="PANTHER" id="PTHR33559">
    <property type="entry name" value="PROTEASOME ASSEMBLY CHAPERONE 4"/>
    <property type="match status" value="1"/>
</dbReference>
<evidence type="ECO:0008006" key="3">
    <source>
        <dbReference type="Google" id="ProtNLM"/>
    </source>
</evidence>
<dbReference type="InterPro" id="IPR032157">
    <property type="entry name" value="PAC4"/>
</dbReference>
<organism evidence="1 2">
    <name type="scientific">Dictyostelium firmibasis</name>
    <dbReference type="NCBI Taxonomy" id="79012"/>
    <lineage>
        <taxon>Eukaryota</taxon>
        <taxon>Amoebozoa</taxon>
        <taxon>Evosea</taxon>
        <taxon>Eumycetozoa</taxon>
        <taxon>Dictyostelia</taxon>
        <taxon>Dictyosteliales</taxon>
        <taxon>Dictyosteliaceae</taxon>
        <taxon>Dictyostelium</taxon>
    </lineage>
</organism>
<proteinExistence type="predicted"/>